<dbReference type="SUPFAM" id="SSF49299">
    <property type="entry name" value="PKD domain"/>
    <property type="match status" value="1"/>
</dbReference>
<feature type="domain" description="PKD" evidence="1">
    <location>
        <begin position="633"/>
        <end position="717"/>
    </location>
</feature>
<dbReference type="PROSITE" id="PS50093">
    <property type="entry name" value="PKD"/>
    <property type="match status" value="1"/>
</dbReference>
<dbReference type="Gene3D" id="2.60.40.10">
    <property type="entry name" value="Immunoglobulins"/>
    <property type="match status" value="1"/>
</dbReference>
<dbReference type="InterPro" id="IPR013320">
    <property type="entry name" value="ConA-like_dom_sf"/>
</dbReference>
<name>A0ABT7YH17_9BACT</name>
<dbReference type="RefSeq" id="WP_290002764.1">
    <property type="nucleotide sequence ID" value="NZ_JAUEPH010000008.1"/>
</dbReference>
<keyword evidence="3" id="KW-1185">Reference proteome</keyword>
<gene>
    <name evidence="2" type="ORF">QVH07_16805</name>
</gene>
<dbReference type="InterPro" id="IPR000601">
    <property type="entry name" value="PKD_dom"/>
</dbReference>
<protein>
    <submittedName>
        <fullName evidence="2">PKD domain-containing protein</fullName>
    </submittedName>
</protein>
<evidence type="ECO:0000313" key="3">
    <source>
        <dbReference type="Proteomes" id="UP001171916"/>
    </source>
</evidence>
<reference evidence="2" key="1">
    <citation type="submission" date="2023-06" db="EMBL/GenBank/DDBJ databases">
        <title>Robiginitalea aurantiacus sp. nov. and Algoriphagus sediminis sp. nov., isolated from coastal sediment.</title>
        <authorList>
            <person name="Zhou Z.Y."/>
            <person name="An J."/>
            <person name="Jia Y.W."/>
            <person name="Du Z.J."/>
        </authorList>
    </citation>
    <scope>NUCLEOTIDE SEQUENCE</scope>
    <source>
        <strain evidence="2">C2-7</strain>
    </source>
</reference>
<dbReference type="Pfam" id="PF18911">
    <property type="entry name" value="PKD_4"/>
    <property type="match status" value="1"/>
</dbReference>
<sequence>MKSLSRIERLLFVYRQNLLLNQLVLFWMQRLPLFLFFLLFAQVSFGQIGFPYCEPFDGQTTNSATVFGGNSRLVDGVLRLTENEQFQTGYMYVDIPFPSFYGIKAEFEYFSYGGDDENRADGMVMFLFDAATQNFAPGGFGGSLGYAQRINSDVTEPGLTNAYMGIGFDEFGNFGNFSEGKNGGFNGSGNNLVPNAVVVRGPGSGLNGYEFITGRRTADPGNLGLSEGFEISSGGTGTQRVTDPNQVGYRKVFIELEPKEQGVGYNFRVEMLVTTQPNSPRLVPIFDRSYNFEPPEELKIGFAASTGGFTNFHEIRNLIVEVSADDQLQDPAGVDFEDIASCEGQENTYFITDEEVILPNENSRIRCLQFYESLEDIEEEGEDVCNQAKCVAENRELVLPQGTFRAGDDSGDYTFFPNEGFTGEEVTVYYTITDNYGKTSAGNSMTLTIQESPEPISLFVEGADEILESVVICEGDEINLLSQGNEVYERYEWYKDQELLQGEVGGVLSVSEPGEYEILAYNRKNCPTTSNLISVEFPEYPPLLFENPMIGCEPGQSINAFDFMAAVDTIQYDYLVSGEGLVLENGEIEQIPKSGSYQIQAKPKEVECYSEPGFFDVIIRDEELLANFDFVLEGTNIQGDEDGGIFPDDVIAFKDSSEEAVEWLWEFGDGSSGNEQNPLHVFGAKGNFEVTLTIKDELGCIATASKVVEITRSFRVMFPTGFTPLSDQNQFFVPKFKGLERIELLIFNTWGELIFSTSELETEGWDGRLEGELLDAGIYVYRFNGIATDGEEVRESGKFRLIR</sequence>
<comment type="caution">
    <text evidence="2">The sequence shown here is derived from an EMBL/GenBank/DDBJ whole genome shotgun (WGS) entry which is preliminary data.</text>
</comment>
<evidence type="ECO:0000313" key="2">
    <source>
        <dbReference type="EMBL" id="MDN3205822.1"/>
    </source>
</evidence>
<proteinExistence type="predicted"/>
<dbReference type="Pfam" id="PF13585">
    <property type="entry name" value="CHU_C"/>
    <property type="match status" value="1"/>
</dbReference>
<dbReference type="InterPro" id="IPR022409">
    <property type="entry name" value="PKD/Chitinase_dom"/>
</dbReference>
<dbReference type="SMART" id="SM00089">
    <property type="entry name" value="PKD"/>
    <property type="match status" value="1"/>
</dbReference>
<dbReference type="InterPro" id="IPR035986">
    <property type="entry name" value="PKD_dom_sf"/>
</dbReference>
<dbReference type="EMBL" id="JAUEPH010000008">
    <property type="protein sequence ID" value="MDN3205822.1"/>
    <property type="molecule type" value="Genomic_DNA"/>
</dbReference>
<dbReference type="InterPro" id="IPR013783">
    <property type="entry name" value="Ig-like_fold"/>
</dbReference>
<dbReference type="Gene3D" id="2.60.120.200">
    <property type="match status" value="1"/>
</dbReference>
<dbReference type="CDD" id="cd00146">
    <property type="entry name" value="PKD"/>
    <property type="match status" value="1"/>
</dbReference>
<accession>A0ABT7YH17</accession>
<organism evidence="2 3">
    <name type="scientific">Algoriphagus sediminis</name>
    <dbReference type="NCBI Taxonomy" id="3057113"/>
    <lineage>
        <taxon>Bacteria</taxon>
        <taxon>Pseudomonadati</taxon>
        <taxon>Bacteroidota</taxon>
        <taxon>Cytophagia</taxon>
        <taxon>Cytophagales</taxon>
        <taxon>Cyclobacteriaceae</taxon>
        <taxon>Algoriphagus</taxon>
    </lineage>
</organism>
<dbReference type="SUPFAM" id="SSF49899">
    <property type="entry name" value="Concanavalin A-like lectins/glucanases"/>
    <property type="match status" value="1"/>
</dbReference>
<evidence type="ECO:0000259" key="1">
    <source>
        <dbReference type="PROSITE" id="PS50093"/>
    </source>
</evidence>
<dbReference type="Proteomes" id="UP001171916">
    <property type="component" value="Unassembled WGS sequence"/>
</dbReference>